<organism evidence="7">
    <name type="scientific">Oppiella nova</name>
    <dbReference type="NCBI Taxonomy" id="334625"/>
    <lineage>
        <taxon>Eukaryota</taxon>
        <taxon>Metazoa</taxon>
        <taxon>Ecdysozoa</taxon>
        <taxon>Arthropoda</taxon>
        <taxon>Chelicerata</taxon>
        <taxon>Arachnida</taxon>
        <taxon>Acari</taxon>
        <taxon>Acariformes</taxon>
        <taxon>Sarcoptiformes</taxon>
        <taxon>Oribatida</taxon>
        <taxon>Brachypylina</taxon>
        <taxon>Oppioidea</taxon>
        <taxon>Oppiidae</taxon>
        <taxon>Oppiella</taxon>
    </lineage>
</organism>
<feature type="non-terminal residue" evidence="7">
    <location>
        <position position="150"/>
    </location>
</feature>
<dbReference type="PANTHER" id="PTHR45700">
    <property type="entry name" value="UBIQUITIN-PROTEIN LIGASE E3C"/>
    <property type="match status" value="1"/>
</dbReference>
<dbReference type="InterPro" id="IPR044611">
    <property type="entry name" value="E3A/B/C-like"/>
</dbReference>
<evidence type="ECO:0000256" key="5">
    <source>
        <dbReference type="PROSITE-ProRule" id="PRU00104"/>
    </source>
</evidence>
<dbReference type="GO" id="GO:0061630">
    <property type="term" value="F:ubiquitin protein ligase activity"/>
    <property type="evidence" value="ECO:0007669"/>
    <property type="project" value="UniProtKB-EC"/>
</dbReference>
<keyword evidence="4 5" id="KW-0833">Ubl conjugation pathway</keyword>
<dbReference type="SUPFAM" id="SSF56204">
    <property type="entry name" value="Hect, E3 ligase catalytic domain"/>
    <property type="match status" value="1"/>
</dbReference>
<comment type="caution">
    <text evidence="5">Lacks conserved residue(s) required for the propagation of feature annotation.</text>
</comment>
<dbReference type="GO" id="GO:0009966">
    <property type="term" value="P:regulation of signal transduction"/>
    <property type="evidence" value="ECO:0007669"/>
    <property type="project" value="UniProtKB-ARBA"/>
</dbReference>
<protein>
    <recommendedName>
        <fullName evidence="2">HECT-type E3 ubiquitin transferase</fullName>
        <ecNumber evidence="2">2.3.2.26</ecNumber>
    </recommendedName>
</protein>
<dbReference type="PANTHER" id="PTHR45700:SF9">
    <property type="entry name" value="HECT-TYPE E3 UBIQUITIN TRANSFERASE"/>
    <property type="match status" value="1"/>
</dbReference>
<feature type="domain" description="HECT" evidence="6">
    <location>
        <begin position="46"/>
        <end position="87"/>
    </location>
</feature>
<evidence type="ECO:0000259" key="6">
    <source>
        <dbReference type="PROSITE" id="PS50237"/>
    </source>
</evidence>
<gene>
    <name evidence="7" type="ORF">ONB1V03_LOCUS19484</name>
</gene>
<accession>A0A7R9QZN1</accession>
<dbReference type="PROSITE" id="PS50237">
    <property type="entry name" value="HECT"/>
    <property type="match status" value="1"/>
</dbReference>
<dbReference type="GO" id="GO:0000209">
    <property type="term" value="P:protein polyubiquitination"/>
    <property type="evidence" value="ECO:0007669"/>
    <property type="project" value="InterPro"/>
</dbReference>
<evidence type="ECO:0000313" key="8">
    <source>
        <dbReference type="Proteomes" id="UP000728032"/>
    </source>
</evidence>
<dbReference type="EC" id="2.3.2.26" evidence="2"/>
<proteinExistence type="predicted"/>
<comment type="catalytic activity">
    <reaction evidence="1">
        <text>S-ubiquitinyl-[E2 ubiquitin-conjugating enzyme]-L-cysteine + [acceptor protein]-L-lysine = [E2 ubiquitin-conjugating enzyme]-L-cysteine + N(6)-ubiquitinyl-[acceptor protein]-L-lysine.</text>
        <dbReference type="EC" id="2.3.2.26"/>
    </reaction>
</comment>
<dbReference type="AlphaFoldDB" id="A0A7R9QZN1"/>
<dbReference type="EMBL" id="OC944806">
    <property type="protein sequence ID" value="CAD7662924.1"/>
    <property type="molecule type" value="Genomic_DNA"/>
</dbReference>
<keyword evidence="8" id="KW-1185">Reference proteome</keyword>
<dbReference type="InterPro" id="IPR035983">
    <property type="entry name" value="Hect_E3_ubiquitin_ligase"/>
</dbReference>
<keyword evidence="3" id="KW-0808">Transferase</keyword>
<evidence type="ECO:0000256" key="1">
    <source>
        <dbReference type="ARBA" id="ARBA00000885"/>
    </source>
</evidence>
<evidence type="ECO:0000256" key="4">
    <source>
        <dbReference type="ARBA" id="ARBA00022786"/>
    </source>
</evidence>
<dbReference type="Proteomes" id="UP000728032">
    <property type="component" value="Unassembled WGS sequence"/>
</dbReference>
<evidence type="ECO:0000313" key="7">
    <source>
        <dbReference type="EMBL" id="CAD7662924.1"/>
    </source>
</evidence>
<sequence length="150" mass="17158">MILNARQSLLNRAIHQQMADIDVFFLNLNIHRSNLVSDSLNEIAKKQNDLKKKLKVTFIGEPGLDMGGLTKEWFLLLIKQIFHEDYANGSRSLQLNVRILDLHFPTLCFKKLLSPPVVPVDVDRCNDVAVGLKELLSYEGNVEEDFCMNF</sequence>
<dbReference type="Gene3D" id="3.90.1750.10">
    <property type="entry name" value="Hect, E3 ligase catalytic domains"/>
    <property type="match status" value="1"/>
</dbReference>
<evidence type="ECO:0000256" key="3">
    <source>
        <dbReference type="ARBA" id="ARBA00022679"/>
    </source>
</evidence>
<reference evidence="7" key="1">
    <citation type="submission" date="2020-11" db="EMBL/GenBank/DDBJ databases">
        <authorList>
            <person name="Tran Van P."/>
        </authorList>
    </citation>
    <scope>NUCLEOTIDE SEQUENCE</scope>
</reference>
<dbReference type="OrthoDB" id="6418383at2759"/>
<dbReference type="InterPro" id="IPR000569">
    <property type="entry name" value="HECT_dom"/>
</dbReference>
<name>A0A7R9QZN1_9ACAR</name>
<dbReference type="EMBL" id="CAJPVJ010029981">
    <property type="protein sequence ID" value="CAG2180061.1"/>
    <property type="molecule type" value="Genomic_DNA"/>
</dbReference>
<evidence type="ECO:0000256" key="2">
    <source>
        <dbReference type="ARBA" id="ARBA00012485"/>
    </source>
</evidence>